<dbReference type="OrthoDB" id="308122at2"/>
<dbReference type="PANTHER" id="PTHR46797:SF1">
    <property type="entry name" value="METHYLPHOSPHONATE SYNTHASE"/>
    <property type="match status" value="1"/>
</dbReference>
<dbReference type="STRING" id="1289135.A966_08349"/>
<dbReference type="InterPro" id="IPR001387">
    <property type="entry name" value="Cro/C1-type_HTH"/>
</dbReference>
<dbReference type="CDD" id="cd00093">
    <property type="entry name" value="HTH_XRE"/>
    <property type="match status" value="1"/>
</dbReference>
<sequence length="141" mass="16067">MLTTNLKKPFYNNILSDNKEEDNNNNNKEILREDDELVSSVGKNIRAIRKSQTKTISEIAEMSGISAKYLQSVEVGKRNISITNLNKIARALNVPIAILFSYDHIEKTKKLLYIANKLKNYSVLQLSNIDTIIKDLKNIID</sequence>
<dbReference type="SMART" id="SM00530">
    <property type="entry name" value="HTH_XRE"/>
    <property type="match status" value="1"/>
</dbReference>
<dbReference type="GO" id="GO:0005829">
    <property type="term" value="C:cytosol"/>
    <property type="evidence" value="ECO:0007669"/>
    <property type="project" value="TreeGrafter"/>
</dbReference>
<evidence type="ECO:0000313" key="3">
    <source>
        <dbReference type="EMBL" id="EKV57035.1"/>
    </source>
</evidence>
<reference evidence="3 4" key="1">
    <citation type="submission" date="2012-07" db="EMBL/GenBank/DDBJ databases">
        <title>Genome sequence of Brachyspira sp. 30446, isolated from a pig with mucohaemorrhagic colitis.</title>
        <authorList>
            <person name="Rubin J.E."/>
            <person name="Fernando C."/>
            <person name="Harding J.C.S."/>
            <person name="Hill J.E."/>
        </authorList>
    </citation>
    <scope>NUCLEOTIDE SEQUENCE [LARGE SCALE GENOMIC DNA]</scope>
    <source>
        <strain evidence="3 4">30446</strain>
    </source>
</reference>
<dbReference type="Gene3D" id="1.10.260.40">
    <property type="entry name" value="lambda repressor-like DNA-binding domains"/>
    <property type="match status" value="1"/>
</dbReference>
<protein>
    <submittedName>
        <fullName evidence="3">Putative transcriptional regulator</fullName>
    </submittedName>
</protein>
<name>A0A2U4EVW7_9SPIR</name>
<dbReference type="Pfam" id="PF01381">
    <property type="entry name" value="HTH_3"/>
    <property type="match status" value="1"/>
</dbReference>
<evidence type="ECO:0000259" key="2">
    <source>
        <dbReference type="PROSITE" id="PS50943"/>
    </source>
</evidence>
<organism evidence="3 4">
    <name type="scientific">Brachyspira hampsonii 30446</name>
    <dbReference type="NCBI Taxonomy" id="1289135"/>
    <lineage>
        <taxon>Bacteria</taxon>
        <taxon>Pseudomonadati</taxon>
        <taxon>Spirochaetota</taxon>
        <taxon>Spirochaetia</taxon>
        <taxon>Brachyspirales</taxon>
        <taxon>Brachyspiraceae</taxon>
        <taxon>Brachyspira</taxon>
    </lineage>
</organism>
<dbReference type="InterPro" id="IPR010982">
    <property type="entry name" value="Lambda_DNA-bd_dom_sf"/>
</dbReference>
<evidence type="ECO:0000313" key="4">
    <source>
        <dbReference type="Proteomes" id="UP000011663"/>
    </source>
</evidence>
<dbReference type="Proteomes" id="UP000011663">
    <property type="component" value="Unassembled WGS sequence"/>
</dbReference>
<accession>A0A2U4EVW7</accession>
<dbReference type="GO" id="GO:0003677">
    <property type="term" value="F:DNA binding"/>
    <property type="evidence" value="ECO:0007669"/>
    <property type="project" value="UniProtKB-KW"/>
</dbReference>
<dbReference type="SUPFAM" id="SSF47413">
    <property type="entry name" value="lambda repressor-like DNA-binding domains"/>
    <property type="match status" value="1"/>
</dbReference>
<dbReference type="GO" id="GO:0003700">
    <property type="term" value="F:DNA-binding transcription factor activity"/>
    <property type="evidence" value="ECO:0007669"/>
    <property type="project" value="TreeGrafter"/>
</dbReference>
<dbReference type="AlphaFoldDB" id="A0A2U4EVW7"/>
<evidence type="ECO:0000256" key="1">
    <source>
        <dbReference type="ARBA" id="ARBA00023125"/>
    </source>
</evidence>
<dbReference type="PROSITE" id="PS50943">
    <property type="entry name" value="HTH_CROC1"/>
    <property type="match status" value="1"/>
</dbReference>
<dbReference type="GeneID" id="66488087"/>
<dbReference type="RefSeq" id="WP_008724346.1">
    <property type="nucleotide sequence ID" value="NZ_JH994111.1"/>
</dbReference>
<feature type="domain" description="HTH cro/C1-type" evidence="2">
    <location>
        <begin position="45"/>
        <end position="99"/>
    </location>
</feature>
<dbReference type="PANTHER" id="PTHR46797">
    <property type="entry name" value="HTH-TYPE TRANSCRIPTIONAL REGULATOR"/>
    <property type="match status" value="1"/>
</dbReference>
<comment type="caution">
    <text evidence="3">The sequence shown here is derived from an EMBL/GenBank/DDBJ whole genome shotgun (WGS) entry which is preliminary data.</text>
</comment>
<dbReference type="InterPro" id="IPR050807">
    <property type="entry name" value="TransReg_Diox_bact_type"/>
</dbReference>
<dbReference type="EMBL" id="ALNZ01000026">
    <property type="protein sequence ID" value="EKV57035.1"/>
    <property type="molecule type" value="Genomic_DNA"/>
</dbReference>
<gene>
    <name evidence="3" type="ORF">A966_08349</name>
</gene>
<keyword evidence="1" id="KW-0238">DNA-binding</keyword>
<proteinExistence type="predicted"/>